<proteinExistence type="inferred from homology"/>
<dbReference type="GO" id="GO:0008413">
    <property type="term" value="F:8-oxo-7,8-dihydroguanosine triphosphate pyrophosphatase activity"/>
    <property type="evidence" value="ECO:0007669"/>
    <property type="project" value="TreeGrafter"/>
</dbReference>
<keyword evidence="5" id="KW-0479">Metal-binding</keyword>
<evidence type="ECO:0000256" key="13">
    <source>
        <dbReference type="ARBA" id="ARBA00040794"/>
    </source>
</evidence>
<dbReference type="PROSITE" id="PS51462">
    <property type="entry name" value="NUDIX"/>
    <property type="match status" value="1"/>
</dbReference>
<feature type="compositionally biased region" description="Pro residues" evidence="17">
    <location>
        <begin position="194"/>
        <end position="222"/>
    </location>
</feature>
<organism evidence="20 21">
    <name type="scientific">Dankookia rubra</name>
    <dbReference type="NCBI Taxonomy" id="1442381"/>
    <lineage>
        <taxon>Bacteria</taxon>
        <taxon>Pseudomonadati</taxon>
        <taxon>Pseudomonadota</taxon>
        <taxon>Alphaproteobacteria</taxon>
        <taxon>Acetobacterales</taxon>
        <taxon>Roseomonadaceae</taxon>
        <taxon>Dankookia</taxon>
    </lineage>
</organism>
<dbReference type="SUPFAM" id="SSF55729">
    <property type="entry name" value="Acyl-CoA N-acyltransferases (Nat)"/>
    <property type="match status" value="1"/>
</dbReference>
<evidence type="ECO:0000256" key="7">
    <source>
        <dbReference type="ARBA" id="ARBA00022801"/>
    </source>
</evidence>
<dbReference type="EMBL" id="SMSJ01000060">
    <property type="protein sequence ID" value="TDH59587.1"/>
    <property type="molecule type" value="Genomic_DNA"/>
</dbReference>
<dbReference type="InterPro" id="IPR020476">
    <property type="entry name" value="Nudix_hydrolase"/>
</dbReference>
<keyword evidence="20" id="KW-0808">Transferase</keyword>
<dbReference type="InterPro" id="IPR000182">
    <property type="entry name" value="GNAT_dom"/>
</dbReference>
<feature type="domain" description="Nudix hydrolase" evidence="19">
    <location>
        <begin position="233"/>
        <end position="364"/>
    </location>
</feature>
<dbReference type="Pfam" id="PF13302">
    <property type="entry name" value="Acetyltransf_3"/>
    <property type="match status" value="1"/>
</dbReference>
<dbReference type="PRINTS" id="PR00502">
    <property type="entry name" value="NUDIXFAMILY"/>
</dbReference>
<dbReference type="GO" id="GO:0016747">
    <property type="term" value="F:acyltransferase activity, transferring groups other than amino-acyl groups"/>
    <property type="evidence" value="ECO:0007669"/>
    <property type="project" value="InterPro"/>
</dbReference>
<evidence type="ECO:0000256" key="15">
    <source>
        <dbReference type="ARBA" id="ARBA00041979"/>
    </source>
</evidence>
<dbReference type="AlphaFoldDB" id="A0A4R5QBF2"/>
<evidence type="ECO:0000256" key="3">
    <source>
        <dbReference type="ARBA" id="ARBA00022457"/>
    </source>
</evidence>
<accession>A0A4R5QBF2</accession>
<dbReference type="PANTHER" id="PTHR47707:SF1">
    <property type="entry name" value="NUDIX HYDROLASE FAMILY PROTEIN"/>
    <property type="match status" value="1"/>
</dbReference>
<dbReference type="PROSITE" id="PS51186">
    <property type="entry name" value="GNAT"/>
    <property type="match status" value="1"/>
</dbReference>
<comment type="catalytic activity">
    <reaction evidence="11">
        <text>8-oxo-GTP + H2O = 8-oxo-GMP + diphosphate + H(+)</text>
        <dbReference type="Rhea" id="RHEA:67616"/>
        <dbReference type="ChEBI" id="CHEBI:15377"/>
        <dbReference type="ChEBI" id="CHEBI:15378"/>
        <dbReference type="ChEBI" id="CHEBI:33019"/>
        <dbReference type="ChEBI" id="CHEBI:143553"/>
        <dbReference type="ChEBI" id="CHEBI:145694"/>
    </reaction>
</comment>
<dbReference type="GO" id="GO:0044716">
    <property type="term" value="F:8-oxo-GDP phosphatase activity"/>
    <property type="evidence" value="ECO:0007669"/>
    <property type="project" value="TreeGrafter"/>
</dbReference>
<sequence length="364" mass="38734">MTSAPPDFAPLRTERLTLRPLRPGDAAALHRLVNDWEVAKTLARVPFPYPRALADTWIASTWAQIEAGEAWHLAVIGEEGGAEHLVGCVGLTLARARGRDGRTAELGYWVGRRFWGHGVATEAAGRLCRWALANLDIAAIRASALKDNPRSQAVLARIGLRPAGEGVQTFLSRGGPMPVLLFEGGREEITGDAAPPPLADAAPPPLADAAPPPAADAAPPPAADAAPPSLGGKPVLLVAAVALVDADGRVLLARRPEGKPLAGLWEFPGGKVKPGETPEAALIRELKEELDIDVSAACLGPFTFASHTYEKFHLLMPLYLCRRWQGEVRGVEGQALAWVRPQKLGGYAMPPADKPLVAMLRDFL</sequence>
<evidence type="ECO:0000256" key="5">
    <source>
        <dbReference type="ARBA" id="ARBA00022723"/>
    </source>
</evidence>
<evidence type="ECO:0000313" key="20">
    <source>
        <dbReference type="EMBL" id="TDH59587.1"/>
    </source>
</evidence>
<dbReference type="Gene3D" id="3.40.630.30">
    <property type="match status" value="1"/>
</dbReference>
<evidence type="ECO:0000256" key="2">
    <source>
        <dbReference type="ARBA" id="ARBA00005582"/>
    </source>
</evidence>
<name>A0A4R5QBF2_9PROT</name>
<feature type="domain" description="N-acetyltransferase" evidence="18">
    <location>
        <begin position="16"/>
        <end position="182"/>
    </location>
</feature>
<evidence type="ECO:0000256" key="4">
    <source>
        <dbReference type="ARBA" id="ARBA00022705"/>
    </source>
</evidence>
<keyword evidence="4" id="KW-0235">DNA replication</keyword>
<comment type="similarity">
    <text evidence="2">Belongs to the Nudix hydrolase family.</text>
</comment>
<dbReference type="CDD" id="cd03425">
    <property type="entry name" value="NUDIX_MutT_NudA_like"/>
    <property type="match status" value="1"/>
</dbReference>
<dbReference type="OrthoDB" id="9810648at2"/>
<evidence type="ECO:0000256" key="11">
    <source>
        <dbReference type="ARBA" id="ARBA00036904"/>
    </source>
</evidence>
<comment type="caution">
    <text evidence="20">The sequence shown here is derived from an EMBL/GenBank/DDBJ whole genome shotgun (WGS) entry which is preliminary data.</text>
</comment>
<dbReference type="Proteomes" id="UP000295096">
    <property type="component" value="Unassembled WGS sequence"/>
</dbReference>
<keyword evidence="21" id="KW-1185">Reference proteome</keyword>
<evidence type="ECO:0000256" key="6">
    <source>
        <dbReference type="ARBA" id="ARBA00022763"/>
    </source>
</evidence>
<evidence type="ECO:0000256" key="1">
    <source>
        <dbReference type="ARBA" id="ARBA00001946"/>
    </source>
</evidence>
<evidence type="ECO:0000256" key="8">
    <source>
        <dbReference type="ARBA" id="ARBA00022842"/>
    </source>
</evidence>
<keyword evidence="7" id="KW-0378">Hydrolase</keyword>
<keyword evidence="9" id="KW-0234">DNA repair</keyword>
<dbReference type="InterPro" id="IPR020084">
    <property type="entry name" value="NUDIX_hydrolase_CS"/>
</dbReference>
<evidence type="ECO:0000256" key="14">
    <source>
        <dbReference type="ARBA" id="ARBA00041592"/>
    </source>
</evidence>
<dbReference type="InterPro" id="IPR016181">
    <property type="entry name" value="Acyl_CoA_acyltransferase"/>
</dbReference>
<protein>
    <recommendedName>
        <fullName evidence="13">8-oxo-dGTP diphosphatase</fullName>
        <ecNumber evidence="12">3.6.1.55</ecNumber>
    </recommendedName>
    <alternativeName>
        <fullName evidence="16">7,8-dihydro-8-oxoguanine-triphosphatase</fullName>
    </alternativeName>
    <alternativeName>
        <fullName evidence="15">Mutator protein MutT</fullName>
    </alternativeName>
    <alternativeName>
        <fullName evidence="14">dGTP pyrophosphohydrolase</fullName>
    </alternativeName>
</protein>
<dbReference type="InterPro" id="IPR015797">
    <property type="entry name" value="NUDIX_hydrolase-like_dom_sf"/>
</dbReference>
<evidence type="ECO:0000259" key="18">
    <source>
        <dbReference type="PROSITE" id="PS51186"/>
    </source>
</evidence>
<comment type="cofactor">
    <cofactor evidence="1">
        <name>Mg(2+)</name>
        <dbReference type="ChEBI" id="CHEBI:18420"/>
    </cofactor>
</comment>
<evidence type="ECO:0000256" key="10">
    <source>
        <dbReference type="ARBA" id="ARBA00035861"/>
    </source>
</evidence>
<dbReference type="GO" id="GO:0006281">
    <property type="term" value="P:DNA repair"/>
    <property type="evidence" value="ECO:0007669"/>
    <property type="project" value="UniProtKB-KW"/>
</dbReference>
<dbReference type="GO" id="GO:0006260">
    <property type="term" value="P:DNA replication"/>
    <property type="evidence" value="ECO:0007669"/>
    <property type="project" value="UniProtKB-KW"/>
</dbReference>
<dbReference type="InterPro" id="IPR029119">
    <property type="entry name" value="MutY_C"/>
</dbReference>
<feature type="region of interest" description="Disordered" evidence="17">
    <location>
        <begin position="191"/>
        <end position="227"/>
    </location>
</feature>
<dbReference type="EC" id="3.6.1.55" evidence="12"/>
<keyword evidence="8" id="KW-0460">Magnesium</keyword>
<evidence type="ECO:0000259" key="19">
    <source>
        <dbReference type="PROSITE" id="PS51462"/>
    </source>
</evidence>
<dbReference type="PANTHER" id="PTHR47707">
    <property type="entry name" value="8-OXO-DGTP DIPHOSPHATASE"/>
    <property type="match status" value="1"/>
</dbReference>
<keyword evidence="6" id="KW-0227">DNA damage</keyword>
<dbReference type="Pfam" id="PF14815">
    <property type="entry name" value="NUDIX_4"/>
    <property type="match status" value="1"/>
</dbReference>
<reference evidence="20 21" key="1">
    <citation type="journal article" date="2016" name="J. Microbiol.">
        <title>Dankookia rubra gen. nov., sp. nov., an alphaproteobacterium isolated from sediment of a shallow stream.</title>
        <authorList>
            <person name="Kim W.H."/>
            <person name="Kim D.H."/>
            <person name="Kang K."/>
            <person name="Ahn T.Y."/>
        </authorList>
    </citation>
    <scope>NUCLEOTIDE SEQUENCE [LARGE SCALE GENOMIC DNA]</scope>
    <source>
        <strain evidence="20 21">JCM30602</strain>
    </source>
</reference>
<dbReference type="PROSITE" id="PS00893">
    <property type="entry name" value="NUDIX_BOX"/>
    <property type="match status" value="1"/>
</dbReference>
<dbReference type="GO" id="GO:0044715">
    <property type="term" value="F:8-oxo-dGDP phosphatase activity"/>
    <property type="evidence" value="ECO:0007669"/>
    <property type="project" value="TreeGrafter"/>
</dbReference>
<dbReference type="Gene3D" id="3.90.79.10">
    <property type="entry name" value="Nucleoside Triphosphate Pyrophosphohydrolase"/>
    <property type="match status" value="1"/>
</dbReference>
<dbReference type="FunFam" id="3.90.79.10:FF:000014">
    <property type="entry name" value="8-oxo-dGTP diphosphatase MutT"/>
    <property type="match status" value="1"/>
</dbReference>
<gene>
    <name evidence="20" type="ORF">E2C06_26450</name>
</gene>
<comment type="catalytic activity">
    <reaction evidence="10">
        <text>8-oxo-dGTP + H2O = 8-oxo-dGMP + diphosphate + H(+)</text>
        <dbReference type="Rhea" id="RHEA:31575"/>
        <dbReference type="ChEBI" id="CHEBI:15377"/>
        <dbReference type="ChEBI" id="CHEBI:15378"/>
        <dbReference type="ChEBI" id="CHEBI:33019"/>
        <dbReference type="ChEBI" id="CHEBI:63224"/>
        <dbReference type="ChEBI" id="CHEBI:77896"/>
        <dbReference type="EC" id="3.6.1.55"/>
    </reaction>
</comment>
<keyword evidence="3" id="KW-0515">Mutator protein</keyword>
<evidence type="ECO:0000256" key="17">
    <source>
        <dbReference type="SAM" id="MobiDB-lite"/>
    </source>
</evidence>
<dbReference type="SUPFAM" id="SSF55811">
    <property type="entry name" value="Nudix"/>
    <property type="match status" value="1"/>
</dbReference>
<dbReference type="InterPro" id="IPR000086">
    <property type="entry name" value="NUDIX_hydrolase_dom"/>
</dbReference>
<dbReference type="GO" id="GO:0035539">
    <property type="term" value="F:8-oxo-7,8-dihydrodeoxyguanosine triphosphate pyrophosphatase activity"/>
    <property type="evidence" value="ECO:0007669"/>
    <property type="project" value="UniProtKB-EC"/>
</dbReference>
<evidence type="ECO:0000313" key="21">
    <source>
        <dbReference type="Proteomes" id="UP000295096"/>
    </source>
</evidence>
<dbReference type="GO" id="GO:0046872">
    <property type="term" value="F:metal ion binding"/>
    <property type="evidence" value="ECO:0007669"/>
    <property type="project" value="UniProtKB-KW"/>
</dbReference>
<evidence type="ECO:0000256" key="12">
    <source>
        <dbReference type="ARBA" id="ARBA00038905"/>
    </source>
</evidence>
<dbReference type="InterPro" id="IPR047127">
    <property type="entry name" value="MutT-like"/>
</dbReference>
<evidence type="ECO:0000256" key="16">
    <source>
        <dbReference type="ARBA" id="ARBA00042798"/>
    </source>
</evidence>
<evidence type="ECO:0000256" key="9">
    <source>
        <dbReference type="ARBA" id="ARBA00023204"/>
    </source>
</evidence>
<dbReference type="RefSeq" id="WP_133291588.1">
    <property type="nucleotide sequence ID" value="NZ_SMSJ01000060.1"/>
</dbReference>